<sequence length="327" mass="37031">MSSVQVLSTTTIHAQNHNLNGSNDRTIDLSPWDLQFLPFGYNQISFVYRHSNKSDIFNQIQHLKQSFSSALDFFHIFAGRLKITQHGDNTISCSIKCNNKGALFVHAAAKYITVNDILEPTHLPYVHHSLFLMNGIKNYQGTSHPLLAVQVTELDDGIFIGITSSHVVGDANLFSNFNNLWAKISRGSFEVSKTPIFERWFPKDKDWILLCMKIILMNKMIASHTDEMIRSHYEKWLIKPIFYVTPKDVSQNKGLVIAYSPRYDVYGNDFGWGKPVGVRTGGADKREGKINVFAGVEEGSMVLEVCLSYDILEAMENDLEFMDVVSP</sequence>
<keyword evidence="1" id="KW-0808">Transferase</keyword>
<dbReference type="EMBL" id="JAMSHJ010000004">
    <property type="protein sequence ID" value="KAI5421093.1"/>
    <property type="molecule type" value="Genomic_DNA"/>
</dbReference>
<name>A0A9D4XH14_PEA</name>
<evidence type="ECO:0000313" key="2">
    <source>
        <dbReference type="EMBL" id="KAI5421093.1"/>
    </source>
</evidence>
<protein>
    <submittedName>
        <fullName evidence="2">Uncharacterized protein</fullName>
    </submittedName>
</protein>
<gene>
    <name evidence="2" type="ORF">KIW84_044799</name>
</gene>
<proteinExistence type="predicted"/>
<evidence type="ECO:0000313" key="3">
    <source>
        <dbReference type="Proteomes" id="UP001058974"/>
    </source>
</evidence>
<dbReference type="GO" id="GO:0016740">
    <property type="term" value="F:transferase activity"/>
    <property type="evidence" value="ECO:0007669"/>
    <property type="project" value="UniProtKB-KW"/>
</dbReference>
<organism evidence="2 3">
    <name type="scientific">Pisum sativum</name>
    <name type="common">Garden pea</name>
    <name type="synonym">Lathyrus oleraceus</name>
    <dbReference type="NCBI Taxonomy" id="3888"/>
    <lineage>
        <taxon>Eukaryota</taxon>
        <taxon>Viridiplantae</taxon>
        <taxon>Streptophyta</taxon>
        <taxon>Embryophyta</taxon>
        <taxon>Tracheophyta</taxon>
        <taxon>Spermatophyta</taxon>
        <taxon>Magnoliopsida</taxon>
        <taxon>eudicotyledons</taxon>
        <taxon>Gunneridae</taxon>
        <taxon>Pentapetalae</taxon>
        <taxon>rosids</taxon>
        <taxon>fabids</taxon>
        <taxon>Fabales</taxon>
        <taxon>Fabaceae</taxon>
        <taxon>Papilionoideae</taxon>
        <taxon>50 kb inversion clade</taxon>
        <taxon>NPAAA clade</taxon>
        <taxon>Hologalegina</taxon>
        <taxon>IRL clade</taxon>
        <taxon>Fabeae</taxon>
        <taxon>Lathyrus</taxon>
    </lineage>
</organism>
<dbReference type="Gramene" id="Psat04G0479900-T2">
    <property type="protein sequence ID" value="KAI5421093.1"/>
    <property type="gene ID" value="KIW84_044799"/>
</dbReference>
<reference evidence="2 3" key="1">
    <citation type="journal article" date="2022" name="Nat. Genet.">
        <title>Improved pea reference genome and pan-genome highlight genomic features and evolutionary characteristics.</title>
        <authorList>
            <person name="Yang T."/>
            <person name="Liu R."/>
            <person name="Luo Y."/>
            <person name="Hu S."/>
            <person name="Wang D."/>
            <person name="Wang C."/>
            <person name="Pandey M.K."/>
            <person name="Ge S."/>
            <person name="Xu Q."/>
            <person name="Li N."/>
            <person name="Li G."/>
            <person name="Huang Y."/>
            <person name="Saxena R.K."/>
            <person name="Ji Y."/>
            <person name="Li M."/>
            <person name="Yan X."/>
            <person name="He Y."/>
            <person name="Liu Y."/>
            <person name="Wang X."/>
            <person name="Xiang C."/>
            <person name="Varshney R.K."/>
            <person name="Ding H."/>
            <person name="Gao S."/>
            <person name="Zong X."/>
        </authorList>
    </citation>
    <scope>NUCLEOTIDE SEQUENCE [LARGE SCALE GENOMIC DNA]</scope>
    <source>
        <strain evidence="2 3">cv. Zhongwan 6</strain>
    </source>
</reference>
<dbReference type="InterPro" id="IPR023213">
    <property type="entry name" value="CAT-like_dom_sf"/>
</dbReference>
<dbReference type="PANTHER" id="PTHR31896">
    <property type="entry name" value="FAMILY REGULATORY PROTEIN, PUTATIVE (AFU_ORTHOLOGUE AFUA_3G14730)-RELATED"/>
    <property type="match status" value="1"/>
</dbReference>
<evidence type="ECO:0000256" key="1">
    <source>
        <dbReference type="ARBA" id="ARBA00022679"/>
    </source>
</evidence>
<comment type="caution">
    <text evidence="2">The sequence shown here is derived from an EMBL/GenBank/DDBJ whole genome shotgun (WGS) entry which is preliminary data.</text>
</comment>
<accession>A0A9D4XH14</accession>
<dbReference type="AlphaFoldDB" id="A0A9D4XH14"/>
<dbReference type="InterPro" id="IPR051283">
    <property type="entry name" value="Sec_Metabolite_Acyltrans"/>
</dbReference>
<dbReference type="Pfam" id="PF02458">
    <property type="entry name" value="Transferase"/>
    <property type="match status" value="2"/>
</dbReference>
<dbReference type="Proteomes" id="UP001058974">
    <property type="component" value="Chromosome 4"/>
</dbReference>
<dbReference type="PANTHER" id="PTHR31896:SF43">
    <property type="entry name" value="PROTEIN ENHANCED PSEUDOMONAS SUSCEPTIBILITY 1"/>
    <property type="match status" value="1"/>
</dbReference>
<keyword evidence="3" id="KW-1185">Reference proteome</keyword>
<dbReference type="Gene3D" id="3.30.559.10">
    <property type="entry name" value="Chloramphenicol acetyltransferase-like domain"/>
    <property type="match status" value="2"/>
</dbReference>